<protein>
    <submittedName>
        <fullName evidence="1">Uncharacterized protein</fullName>
    </submittedName>
</protein>
<gene>
    <name evidence="1" type="ORF">AWU65_02795</name>
</gene>
<dbReference type="Proteomes" id="UP000076796">
    <property type="component" value="Unassembled WGS sequence"/>
</dbReference>
<dbReference type="AlphaFoldDB" id="A0A163GEL1"/>
<dbReference type="OrthoDB" id="2679696at2"/>
<dbReference type="RefSeq" id="WP_063477434.1">
    <property type="nucleotide sequence ID" value="NZ_LWMH01000001.1"/>
</dbReference>
<accession>A0A163GEL1</accession>
<dbReference type="EMBL" id="LWMH01000001">
    <property type="protein sequence ID" value="KZS44930.1"/>
    <property type="molecule type" value="Genomic_DNA"/>
</dbReference>
<name>A0A163GEL1_9BACL</name>
<keyword evidence="2" id="KW-1185">Reference proteome</keyword>
<comment type="caution">
    <text evidence="1">The sequence shown here is derived from an EMBL/GenBank/DDBJ whole genome shotgun (WGS) entry which is preliminary data.</text>
</comment>
<evidence type="ECO:0000313" key="2">
    <source>
        <dbReference type="Proteomes" id="UP000076796"/>
    </source>
</evidence>
<proteinExistence type="predicted"/>
<sequence>MFNLNQWMDYSPEEVCAMLTIKACPKHLIPRLEFDDTFRTDVTNRLREVGYEFVDDPISQHFDARLSQDIRHLEPFTEGPFPPNEGQSVVGKALLVILWCNLILPKYDHSLKKQMDEDPHVTEEQLFENFKSQLGSMQNLRKNLTVLKQQGFILGVRGTTSMIAGPRLSTAVDNSKLYEQVRKHVIDLLINETDALKEETSLAFTEITKEGGDTYEENYG</sequence>
<reference evidence="1" key="1">
    <citation type="journal article" date="2016" name="Genome Announc.">
        <title>Draft genomes of two strains of Paenibacillus glucanolyticus with capability to degrade lignocellulose.</title>
        <authorList>
            <person name="Mathews S.L."/>
            <person name="Pawlak J."/>
            <person name="Grunden A.M."/>
        </authorList>
    </citation>
    <scope>NUCLEOTIDE SEQUENCE [LARGE SCALE GENOMIC DNA]</scope>
    <source>
        <strain evidence="1">SLM1</strain>
    </source>
</reference>
<evidence type="ECO:0000313" key="1">
    <source>
        <dbReference type="EMBL" id="KZS44930.1"/>
    </source>
</evidence>
<organism evidence="1 2">
    <name type="scientific">Paenibacillus glucanolyticus</name>
    <dbReference type="NCBI Taxonomy" id="59843"/>
    <lineage>
        <taxon>Bacteria</taxon>
        <taxon>Bacillati</taxon>
        <taxon>Bacillota</taxon>
        <taxon>Bacilli</taxon>
        <taxon>Bacillales</taxon>
        <taxon>Paenibacillaceae</taxon>
        <taxon>Paenibacillus</taxon>
    </lineage>
</organism>